<evidence type="ECO:0000256" key="7">
    <source>
        <dbReference type="ARBA" id="ARBA00022918"/>
    </source>
</evidence>
<dbReference type="SUPFAM" id="SSF53098">
    <property type="entry name" value="Ribonuclease H-like"/>
    <property type="match status" value="1"/>
</dbReference>
<accession>A0A0K8U3Q1</accession>
<dbReference type="GO" id="GO:0016787">
    <property type="term" value="F:hydrolase activity"/>
    <property type="evidence" value="ECO:0007669"/>
    <property type="project" value="UniProtKB-KW"/>
</dbReference>
<dbReference type="Pfam" id="PF00665">
    <property type="entry name" value="rve"/>
    <property type="match status" value="1"/>
</dbReference>
<dbReference type="InterPro" id="IPR043502">
    <property type="entry name" value="DNA/RNA_pol_sf"/>
</dbReference>
<dbReference type="GO" id="GO:0003964">
    <property type="term" value="F:RNA-directed DNA polymerase activity"/>
    <property type="evidence" value="ECO:0007669"/>
    <property type="project" value="UniProtKB-KW"/>
</dbReference>
<dbReference type="EC" id="2.7.7.49" evidence="1"/>
<evidence type="ECO:0000313" key="9">
    <source>
        <dbReference type="EMBL" id="JAI21322.1"/>
    </source>
</evidence>
<proteinExistence type="predicted"/>
<dbReference type="CDD" id="cd09274">
    <property type="entry name" value="RNase_HI_RT_Ty3"/>
    <property type="match status" value="1"/>
</dbReference>
<evidence type="ECO:0000256" key="3">
    <source>
        <dbReference type="ARBA" id="ARBA00022695"/>
    </source>
</evidence>
<keyword evidence="4" id="KW-0540">Nuclease</keyword>
<dbReference type="Gene3D" id="1.10.340.70">
    <property type="match status" value="1"/>
</dbReference>
<dbReference type="EMBL" id="GDHF01030992">
    <property type="protein sequence ID" value="JAI21322.1"/>
    <property type="molecule type" value="Transcribed_RNA"/>
</dbReference>
<keyword evidence="3" id="KW-0548">Nucleotidyltransferase</keyword>
<keyword evidence="7" id="KW-0695">RNA-directed DNA polymerase</keyword>
<gene>
    <name evidence="9" type="primary">Tf2-1_12</name>
    <name evidence="9" type="ORF">c2_g1_i4</name>
</gene>
<evidence type="ECO:0000256" key="6">
    <source>
        <dbReference type="ARBA" id="ARBA00022801"/>
    </source>
</evidence>
<keyword evidence="6" id="KW-0378">Hydrolase</keyword>
<evidence type="ECO:0000256" key="4">
    <source>
        <dbReference type="ARBA" id="ARBA00022722"/>
    </source>
</evidence>
<dbReference type="Pfam" id="PF17921">
    <property type="entry name" value="Integrase_H2C2"/>
    <property type="match status" value="1"/>
</dbReference>
<keyword evidence="5" id="KW-0255">Endonuclease</keyword>
<dbReference type="PROSITE" id="PS50994">
    <property type="entry name" value="INTEGRASE"/>
    <property type="match status" value="1"/>
</dbReference>
<dbReference type="GO" id="GO:0042575">
    <property type="term" value="C:DNA polymerase complex"/>
    <property type="evidence" value="ECO:0007669"/>
    <property type="project" value="UniProtKB-ARBA"/>
</dbReference>
<evidence type="ECO:0000256" key="5">
    <source>
        <dbReference type="ARBA" id="ARBA00022759"/>
    </source>
</evidence>
<dbReference type="PANTHER" id="PTHR37984">
    <property type="entry name" value="PROTEIN CBG26694"/>
    <property type="match status" value="1"/>
</dbReference>
<reference evidence="9" key="1">
    <citation type="submission" date="2015-06" db="EMBL/GenBank/DDBJ databases">
        <authorList>
            <person name="Hoefler B.C."/>
            <person name="Straight P.D."/>
        </authorList>
    </citation>
    <scope>NUCLEOTIDE SEQUENCE</scope>
</reference>
<sequence>MSRKTKPVEENYPAYELEVLAIIEALKKWRIYLLGIKFKIITDCNAFTMTLRRNDIPPKIARWALFLQDFNYEIEHRAGTRMAHVDALSRVYCLMLEDSLKYQLKQAQLKDEWTKAVRKILEKDEFEDFYVKYDILFKNPEKELIVVPVLMEDEIIRMAHRQGHFSIRKTQDILEKTFFIPQANAKVGKIVRSCIECIVNESKSGKKEGFLNTINKEDKPLGTYHIDHVGPLETTGKSYNFILVVVDAFSKFVWLYPTKNTGTEAVVERLKKQAAIFGNPKRIISDRGTAFTSNLFKEYCQEEKIQHLLITTGVPRGNGQVERMHKVVVPMLSKLCTETPTNWYKHIDRVQQFINNTPPRSTKQSPFKILTGLDMRMAKMPELQELLDDEAVGELNEDRELVRKQAMENISQIQQENRRSYNLRRRKETGYELNDLVAIKRTQFGSGLKLKPKFLGPYRIVKKFNHGRYEVEKVGDHEGPGKTSTVAEYMKRWTNSFGANEIRTAECSAGCRVTNN</sequence>
<dbReference type="GO" id="GO:0004519">
    <property type="term" value="F:endonuclease activity"/>
    <property type="evidence" value="ECO:0007669"/>
    <property type="project" value="UniProtKB-KW"/>
</dbReference>
<evidence type="ECO:0000256" key="2">
    <source>
        <dbReference type="ARBA" id="ARBA00022679"/>
    </source>
</evidence>
<dbReference type="InterPro" id="IPR001584">
    <property type="entry name" value="Integrase_cat-core"/>
</dbReference>
<dbReference type="GO" id="GO:0015074">
    <property type="term" value="P:DNA integration"/>
    <property type="evidence" value="ECO:0007669"/>
    <property type="project" value="InterPro"/>
</dbReference>
<protein>
    <recommendedName>
        <fullName evidence="1">RNA-directed DNA polymerase</fullName>
        <ecNumber evidence="1">2.7.7.49</ecNumber>
    </recommendedName>
</protein>
<keyword evidence="2" id="KW-0808">Transferase</keyword>
<dbReference type="Pfam" id="PF17917">
    <property type="entry name" value="RT_RNaseH"/>
    <property type="match status" value="1"/>
</dbReference>
<dbReference type="GO" id="GO:0003676">
    <property type="term" value="F:nucleic acid binding"/>
    <property type="evidence" value="ECO:0007669"/>
    <property type="project" value="InterPro"/>
</dbReference>
<dbReference type="InterPro" id="IPR050951">
    <property type="entry name" value="Retrovirus_Pol_polyprotein"/>
</dbReference>
<dbReference type="InterPro" id="IPR036397">
    <property type="entry name" value="RNaseH_sf"/>
</dbReference>
<dbReference type="InterPro" id="IPR012337">
    <property type="entry name" value="RNaseH-like_sf"/>
</dbReference>
<dbReference type="PANTHER" id="PTHR37984:SF5">
    <property type="entry name" value="PROTEIN NYNRIN-LIKE"/>
    <property type="match status" value="1"/>
</dbReference>
<dbReference type="Gene3D" id="3.30.420.10">
    <property type="entry name" value="Ribonuclease H-like superfamily/Ribonuclease H"/>
    <property type="match status" value="1"/>
</dbReference>
<dbReference type="AlphaFoldDB" id="A0A0K8U3Q1"/>
<feature type="domain" description="Integrase catalytic" evidence="8">
    <location>
        <begin position="216"/>
        <end position="374"/>
    </location>
</feature>
<dbReference type="InterPro" id="IPR041373">
    <property type="entry name" value="RT_RNaseH"/>
</dbReference>
<organism evidence="9">
    <name type="scientific">Bactrocera latifrons</name>
    <name type="common">Malaysian fruit fly</name>
    <name type="synonym">Chaetodacus latifrons</name>
    <dbReference type="NCBI Taxonomy" id="174628"/>
    <lineage>
        <taxon>Eukaryota</taxon>
        <taxon>Metazoa</taxon>
        <taxon>Ecdysozoa</taxon>
        <taxon>Arthropoda</taxon>
        <taxon>Hexapoda</taxon>
        <taxon>Insecta</taxon>
        <taxon>Pterygota</taxon>
        <taxon>Neoptera</taxon>
        <taxon>Endopterygota</taxon>
        <taxon>Diptera</taxon>
        <taxon>Brachycera</taxon>
        <taxon>Muscomorpha</taxon>
        <taxon>Tephritoidea</taxon>
        <taxon>Tephritidae</taxon>
        <taxon>Bactrocera</taxon>
        <taxon>Bactrocera</taxon>
    </lineage>
</organism>
<dbReference type="InterPro" id="IPR041588">
    <property type="entry name" value="Integrase_H2C2"/>
</dbReference>
<dbReference type="SUPFAM" id="SSF56672">
    <property type="entry name" value="DNA/RNA polymerases"/>
    <property type="match status" value="1"/>
</dbReference>
<name>A0A0K8U3Q1_BACLA</name>
<evidence type="ECO:0000259" key="8">
    <source>
        <dbReference type="PROSITE" id="PS50994"/>
    </source>
</evidence>
<dbReference type="OrthoDB" id="8067401at2759"/>
<evidence type="ECO:0000256" key="1">
    <source>
        <dbReference type="ARBA" id="ARBA00012493"/>
    </source>
</evidence>